<dbReference type="SUPFAM" id="SSF81383">
    <property type="entry name" value="F-box domain"/>
    <property type="match status" value="1"/>
</dbReference>
<protein>
    <recommendedName>
        <fullName evidence="1">F-box domain-containing protein</fullName>
    </recommendedName>
</protein>
<evidence type="ECO:0000259" key="1">
    <source>
        <dbReference type="PROSITE" id="PS50181"/>
    </source>
</evidence>
<dbReference type="InterPro" id="IPR036047">
    <property type="entry name" value="F-box-like_dom_sf"/>
</dbReference>
<dbReference type="Proteomes" id="UP001231189">
    <property type="component" value="Unassembled WGS sequence"/>
</dbReference>
<dbReference type="EMBL" id="JAUUTY010000002">
    <property type="protein sequence ID" value="KAK1685360.1"/>
    <property type="molecule type" value="Genomic_DNA"/>
</dbReference>
<dbReference type="CDD" id="cd22160">
    <property type="entry name" value="F-box_AtFBL13-like"/>
    <property type="match status" value="1"/>
</dbReference>
<name>A0AAD8TMI9_LOLMU</name>
<proteinExistence type="predicted"/>
<dbReference type="PANTHER" id="PTHR34223">
    <property type="entry name" value="OS11G0201299 PROTEIN"/>
    <property type="match status" value="1"/>
</dbReference>
<dbReference type="Pfam" id="PF00646">
    <property type="entry name" value="F-box"/>
    <property type="match status" value="1"/>
</dbReference>
<accession>A0AAD8TMI9</accession>
<dbReference type="PROSITE" id="PS50181">
    <property type="entry name" value="FBOX"/>
    <property type="match status" value="1"/>
</dbReference>
<keyword evidence="3" id="KW-1185">Reference proteome</keyword>
<feature type="domain" description="F-box" evidence="1">
    <location>
        <begin position="6"/>
        <end position="52"/>
    </location>
</feature>
<gene>
    <name evidence="2" type="ORF">QYE76_046208</name>
</gene>
<comment type="caution">
    <text evidence="2">The sequence shown here is derived from an EMBL/GenBank/DDBJ whole genome shotgun (WGS) entry which is preliminary data.</text>
</comment>
<organism evidence="2 3">
    <name type="scientific">Lolium multiflorum</name>
    <name type="common">Italian ryegrass</name>
    <name type="synonym">Lolium perenne subsp. multiflorum</name>
    <dbReference type="NCBI Taxonomy" id="4521"/>
    <lineage>
        <taxon>Eukaryota</taxon>
        <taxon>Viridiplantae</taxon>
        <taxon>Streptophyta</taxon>
        <taxon>Embryophyta</taxon>
        <taxon>Tracheophyta</taxon>
        <taxon>Spermatophyta</taxon>
        <taxon>Magnoliopsida</taxon>
        <taxon>Liliopsida</taxon>
        <taxon>Poales</taxon>
        <taxon>Poaceae</taxon>
        <taxon>BOP clade</taxon>
        <taxon>Pooideae</taxon>
        <taxon>Poodae</taxon>
        <taxon>Poeae</taxon>
        <taxon>Poeae Chloroplast Group 2 (Poeae type)</taxon>
        <taxon>Loliodinae</taxon>
        <taxon>Loliinae</taxon>
        <taxon>Lolium</taxon>
    </lineage>
</organism>
<dbReference type="Gene3D" id="1.20.1280.50">
    <property type="match status" value="1"/>
</dbReference>
<evidence type="ECO:0000313" key="3">
    <source>
        <dbReference type="Proteomes" id="UP001231189"/>
    </source>
</evidence>
<dbReference type="AlphaFoldDB" id="A0AAD8TMI9"/>
<evidence type="ECO:0000313" key="2">
    <source>
        <dbReference type="EMBL" id="KAK1685360.1"/>
    </source>
</evidence>
<reference evidence="2" key="1">
    <citation type="submission" date="2023-07" db="EMBL/GenBank/DDBJ databases">
        <title>A chromosome-level genome assembly of Lolium multiflorum.</title>
        <authorList>
            <person name="Chen Y."/>
            <person name="Copetti D."/>
            <person name="Kolliker R."/>
            <person name="Studer B."/>
        </authorList>
    </citation>
    <scope>NUCLEOTIDE SEQUENCE</scope>
    <source>
        <strain evidence="2">02402/16</strain>
        <tissue evidence="2">Leaf</tissue>
    </source>
</reference>
<dbReference type="PANTHER" id="PTHR34223:SF110">
    <property type="entry name" value="GENOME ASSEMBLY, CHROMOSOME: II"/>
    <property type="match status" value="1"/>
</dbReference>
<dbReference type="InterPro" id="IPR053197">
    <property type="entry name" value="F-box_SCFL_complex_component"/>
</dbReference>
<dbReference type="InterPro" id="IPR001810">
    <property type="entry name" value="F-box_dom"/>
</dbReference>
<sequence length="416" mass="47089">MDSGGPDLISALPDELIHHVLSFLRAHEVVRTCALARRWRELWRSAPALRVTGAKGCKNSGWFINFVRHLLQRRDASAHLDSFELDLDERDFDFNKPFLPANEWHVNGWFQLAVACGPRVLLALRTTSAIYENPDDYKTLELLNLPLISRHITRLELQMVSVRGRTLNFSGCPALVDLRMEECDIMGNIFSPSLKRLSIISGYFRTDPFRARICLPSLVSLELIGAMRRAPVLCESMPLLVSAIVRLDSTCVDSCPKNDYGDCHNRQCYACYGAGAYDRRGQSVLLNGLSEAAELELSVDSQVFVINRDLKFCPTFSKLKTLLLSEWCPSIASDLNVLSCFLQHSPVLEKLTLQLSQVPKVPVETQRSYIPSKQYFTFSHLKLVEIKCNEDDERARKVLNILSTYGIPLKKVNISR</sequence>
<dbReference type="InterPro" id="IPR053781">
    <property type="entry name" value="F-box_AtFBL13-like"/>
</dbReference>